<reference evidence="1" key="1">
    <citation type="journal article" date="2022" name="Int. J. Mol. Sci.">
        <title>Draft Genome of Tanacetum Coccineum: Genomic Comparison of Closely Related Tanacetum-Family Plants.</title>
        <authorList>
            <person name="Yamashiro T."/>
            <person name="Shiraishi A."/>
            <person name="Nakayama K."/>
            <person name="Satake H."/>
        </authorList>
    </citation>
    <scope>NUCLEOTIDE SEQUENCE</scope>
</reference>
<organism evidence="1 2">
    <name type="scientific">Tanacetum coccineum</name>
    <dbReference type="NCBI Taxonomy" id="301880"/>
    <lineage>
        <taxon>Eukaryota</taxon>
        <taxon>Viridiplantae</taxon>
        <taxon>Streptophyta</taxon>
        <taxon>Embryophyta</taxon>
        <taxon>Tracheophyta</taxon>
        <taxon>Spermatophyta</taxon>
        <taxon>Magnoliopsida</taxon>
        <taxon>eudicotyledons</taxon>
        <taxon>Gunneridae</taxon>
        <taxon>Pentapetalae</taxon>
        <taxon>asterids</taxon>
        <taxon>campanulids</taxon>
        <taxon>Asterales</taxon>
        <taxon>Asteraceae</taxon>
        <taxon>Asteroideae</taxon>
        <taxon>Anthemideae</taxon>
        <taxon>Anthemidinae</taxon>
        <taxon>Tanacetum</taxon>
    </lineage>
</organism>
<evidence type="ECO:0000313" key="2">
    <source>
        <dbReference type="Proteomes" id="UP001151760"/>
    </source>
</evidence>
<gene>
    <name evidence="1" type="ORF">Tco_1114019</name>
</gene>
<sequence length="151" mass="18068">MVNHYVEPYVPPNPFLNRLKQHAEEALVHKTMESLKKIKINWPFLKEIRQTDNYPRYMKDLVANKKLTEDDNEVMMNPRSAALLQNLLPLKRIIQEIHWRKRFGNEYDDSEEFEDPDGCRENKENKILGTVLNKLHDEWFKGTDEDDDDLE</sequence>
<protein>
    <submittedName>
        <fullName evidence="1">Uncharacterized protein</fullName>
    </submittedName>
</protein>
<dbReference type="Proteomes" id="UP001151760">
    <property type="component" value="Unassembled WGS sequence"/>
</dbReference>
<keyword evidence="2" id="KW-1185">Reference proteome</keyword>
<comment type="caution">
    <text evidence="1">The sequence shown here is derived from an EMBL/GenBank/DDBJ whole genome shotgun (WGS) entry which is preliminary data.</text>
</comment>
<reference evidence="1" key="2">
    <citation type="submission" date="2022-01" db="EMBL/GenBank/DDBJ databases">
        <authorList>
            <person name="Yamashiro T."/>
            <person name="Shiraishi A."/>
            <person name="Satake H."/>
            <person name="Nakayama K."/>
        </authorList>
    </citation>
    <scope>NUCLEOTIDE SEQUENCE</scope>
</reference>
<accession>A0ABQ5IUZ8</accession>
<proteinExistence type="predicted"/>
<evidence type="ECO:0000313" key="1">
    <source>
        <dbReference type="EMBL" id="GJU03681.1"/>
    </source>
</evidence>
<name>A0ABQ5IUZ8_9ASTR</name>
<dbReference type="EMBL" id="BQNB010021178">
    <property type="protein sequence ID" value="GJU03681.1"/>
    <property type="molecule type" value="Genomic_DNA"/>
</dbReference>